<reference evidence="3 4" key="2">
    <citation type="journal article" date="2017" name="Genome Biol. Evol.">
        <title>Trajectories and Drivers of Genome Evolution in Surface-Associated Marine Phaeobacter.</title>
        <authorList>
            <person name="Freese H.M."/>
            <person name="Sikorski J."/>
            <person name="Bunk B."/>
            <person name="Scheuner C."/>
            <person name="Meier-Kolthoff J.P."/>
            <person name="Sproer C."/>
            <person name="Gram L."/>
            <person name="Overmann J."/>
        </authorList>
    </citation>
    <scope>NUCLEOTIDE SEQUENCE [LARGE SCALE GENOMIC DNA]</scope>
    <source>
        <strain evidence="3 4">P88</strain>
        <plasmid evidence="4">pp88_a</plasmid>
    </source>
</reference>
<gene>
    <name evidence="3" type="ORF">PhaeoP88_03841</name>
</gene>
<sequence length="228" mass="24704" precursor="true">MTPRATSLFCGALALSALIIAAPANADDRFKAPGDLIKDTGIGLSIGAVLYPDMRFPLESGPAYANSHVYAPGGFKGNGGSQCDTVNYSYPWRDNFCELRRSDLPVCASGGHQGQDIRPATCQSDTHWAVAVEDGVIAHVGRFALTLQTPSGTLYRYVHMNMDDLAVAPLDKVSKGDRLGRVSNSWISELPIHLHFDVKETVQIGDETRSVFVPPYSSLVTSYRQLTD</sequence>
<feature type="signal peptide" evidence="1">
    <location>
        <begin position="1"/>
        <end position="26"/>
    </location>
</feature>
<feature type="chain" id="PRO_5014402328" description="M23ase beta-sheet core domain-containing protein" evidence="1">
    <location>
        <begin position="27"/>
        <end position="228"/>
    </location>
</feature>
<dbReference type="EMBL" id="CP010726">
    <property type="protein sequence ID" value="AUR01154.1"/>
    <property type="molecule type" value="Genomic_DNA"/>
</dbReference>
<dbReference type="InterPro" id="IPR016047">
    <property type="entry name" value="M23ase_b-sheet_dom"/>
</dbReference>
<proteinExistence type="predicted"/>
<dbReference type="CDD" id="cd12797">
    <property type="entry name" value="M23_peptidase"/>
    <property type="match status" value="1"/>
</dbReference>
<dbReference type="Gene3D" id="2.70.70.10">
    <property type="entry name" value="Glucose Permease (Domain IIA)"/>
    <property type="match status" value="1"/>
</dbReference>
<geneLocation type="plasmid" evidence="4">
    <name>pp88_a</name>
</geneLocation>
<evidence type="ECO:0000313" key="3">
    <source>
        <dbReference type="EMBL" id="AUR01154.1"/>
    </source>
</evidence>
<organism evidence="3 4">
    <name type="scientific">Phaeobacter inhibens</name>
    <dbReference type="NCBI Taxonomy" id="221822"/>
    <lineage>
        <taxon>Bacteria</taxon>
        <taxon>Pseudomonadati</taxon>
        <taxon>Pseudomonadota</taxon>
        <taxon>Alphaproteobacteria</taxon>
        <taxon>Rhodobacterales</taxon>
        <taxon>Roseobacteraceae</taxon>
        <taxon>Phaeobacter</taxon>
    </lineage>
</organism>
<feature type="domain" description="M23ase beta-sheet core" evidence="2">
    <location>
        <begin position="111"/>
        <end position="200"/>
    </location>
</feature>
<accession>A0A2I7KT27</accession>
<name>A0A2I7KT27_9RHOB</name>
<dbReference type="Proteomes" id="UP000236447">
    <property type="component" value="Plasmid pP88_a"/>
</dbReference>
<reference evidence="3 4" key="1">
    <citation type="journal article" date="2017" name="Front. Microbiol.">
        <title>Phaeobacter piscinae sp. nov., a species of the Roseobacter group and potential aquaculture probiont.</title>
        <authorList>
            <person name="Sonnenschein E.C."/>
            <person name="Phippen C.B.W."/>
            <person name="Nielsen K.F."/>
            <person name="Mateiu R.V."/>
            <person name="Melchiorsen J."/>
            <person name="Gram L."/>
            <person name="Overmann J."/>
            <person name="Freese H.M."/>
        </authorList>
    </citation>
    <scope>NUCLEOTIDE SEQUENCE [LARGE SCALE GENOMIC DNA]</scope>
    <source>
        <strain evidence="3 4">P88</strain>
        <plasmid evidence="4">pp88_a</plasmid>
    </source>
</reference>
<evidence type="ECO:0000259" key="2">
    <source>
        <dbReference type="Pfam" id="PF01551"/>
    </source>
</evidence>
<dbReference type="RefSeq" id="WP_102859782.1">
    <property type="nucleotide sequence ID" value="NZ_CP010630.1"/>
</dbReference>
<evidence type="ECO:0000313" key="4">
    <source>
        <dbReference type="Proteomes" id="UP000236447"/>
    </source>
</evidence>
<evidence type="ECO:0000256" key="1">
    <source>
        <dbReference type="SAM" id="SignalP"/>
    </source>
</evidence>
<keyword evidence="3" id="KW-0614">Plasmid</keyword>
<protein>
    <recommendedName>
        <fullName evidence="2">M23ase beta-sheet core domain-containing protein</fullName>
    </recommendedName>
</protein>
<dbReference type="SUPFAM" id="SSF51261">
    <property type="entry name" value="Duplicated hybrid motif"/>
    <property type="match status" value="1"/>
</dbReference>
<dbReference type="Pfam" id="PF01551">
    <property type="entry name" value="Peptidase_M23"/>
    <property type="match status" value="1"/>
</dbReference>
<dbReference type="AlphaFoldDB" id="A0A2I7KT27"/>
<keyword evidence="1" id="KW-0732">Signal</keyword>
<dbReference type="InterPro" id="IPR011055">
    <property type="entry name" value="Dup_hybrid_motif"/>
</dbReference>